<evidence type="ECO:0008006" key="3">
    <source>
        <dbReference type="Google" id="ProtNLM"/>
    </source>
</evidence>
<protein>
    <recommendedName>
        <fullName evidence="3">Prevent-host-death family protein</fullName>
    </recommendedName>
</protein>
<dbReference type="Proteomes" id="UP000221011">
    <property type="component" value="Chromosome"/>
</dbReference>
<dbReference type="RefSeq" id="WP_098243255.1">
    <property type="nucleotide sequence ID" value="NZ_CP022685.1"/>
</dbReference>
<name>A0A291QAZ8_9ACTN</name>
<evidence type="ECO:0000313" key="2">
    <source>
        <dbReference type="Proteomes" id="UP000221011"/>
    </source>
</evidence>
<proteinExistence type="predicted"/>
<evidence type="ECO:0000313" key="1">
    <source>
        <dbReference type="EMBL" id="ATL28624.1"/>
    </source>
</evidence>
<accession>A0A291QAZ8</accession>
<reference evidence="1 2" key="1">
    <citation type="submission" date="2017-08" db="EMBL/GenBank/DDBJ databases">
        <title>Complete Genome Sequence of Streptomyces formicae KY5, the formicamycin producer.</title>
        <authorList>
            <person name="Holmes N.A."/>
            <person name="Devine R."/>
            <person name="Qin Z."/>
            <person name="Seipke R.F."/>
            <person name="Wilkinson B."/>
            <person name="Hutchings M.I."/>
        </authorList>
    </citation>
    <scope>NUCLEOTIDE SEQUENCE [LARGE SCALE GENOMIC DNA]</scope>
    <source>
        <strain evidence="1 2">KY5</strain>
    </source>
</reference>
<gene>
    <name evidence="1" type="ORF">KY5_3606</name>
</gene>
<organism evidence="1 2">
    <name type="scientific">Streptomyces formicae</name>
    <dbReference type="NCBI Taxonomy" id="1616117"/>
    <lineage>
        <taxon>Bacteria</taxon>
        <taxon>Bacillati</taxon>
        <taxon>Actinomycetota</taxon>
        <taxon>Actinomycetes</taxon>
        <taxon>Kitasatosporales</taxon>
        <taxon>Streptomycetaceae</taxon>
        <taxon>Streptomyces</taxon>
    </lineage>
</organism>
<sequence length="161" mass="17630">MSSQSGTAAVNFSELVNKNKQTLARLKDSPRLVLHRRDGEDLVLTTAARAEQDQTVVSAATRMLAAMARREPGSMELLLDILPDAFPWVRFLPEADIHAFAVELVDTMRAADSITNSAAVAQLLTAWQHTAEIHSDPDLLAALTRDHDADYGLTPDPREAE</sequence>
<keyword evidence="2" id="KW-1185">Reference proteome</keyword>
<dbReference type="AlphaFoldDB" id="A0A291QAZ8"/>
<dbReference type="KEGG" id="sfk:KY5_3606"/>
<dbReference type="EMBL" id="CP022685">
    <property type="protein sequence ID" value="ATL28624.1"/>
    <property type="molecule type" value="Genomic_DNA"/>
</dbReference>